<dbReference type="GO" id="GO:0030245">
    <property type="term" value="P:cellulose catabolic process"/>
    <property type="evidence" value="ECO:0007669"/>
    <property type="project" value="UniProtKB-KW"/>
</dbReference>
<dbReference type="AlphaFoldDB" id="A0AAE3VY56"/>
<comment type="caution">
    <text evidence="4">The sequence shown here is derived from an EMBL/GenBank/DDBJ whole genome shotgun (WGS) entry which is preliminary data.</text>
</comment>
<dbReference type="PROSITE" id="PS51257">
    <property type="entry name" value="PROKAR_LIPOPROTEIN"/>
    <property type="match status" value="1"/>
</dbReference>
<feature type="chain" id="PRO_5041769153" description="Glucanase" evidence="3">
    <location>
        <begin position="24"/>
        <end position="329"/>
    </location>
</feature>
<feature type="active site" description="Proton donor" evidence="1">
    <location>
        <position position="151"/>
    </location>
</feature>
<protein>
    <recommendedName>
        <fullName evidence="3">Glucanase</fullName>
        <ecNumber evidence="3">3.2.1.-</ecNumber>
    </recommendedName>
</protein>
<dbReference type="Proteomes" id="UP001240236">
    <property type="component" value="Unassembled WGS sequence"/>
</dbReference>
<dbReference type="PRINTS" id="PR00733">
    <property type="entry name" value="GLHYDRLASE6"/>
</dbReference>
<keyword evidence="3" id="KW-0732">Signal</keyword>
<dbReference type="PANTHER" id="PTHR34876">
    <property type="match status" value="1"/>
</dbReference>
<proteinExistence type="inferred from homology"/>
<dbReference type="Gene3D" id="3.20.20.40">
    <property type="entry name" value="1, 4-beta cellobiohydrolase"/>
    <property type="match status" value="1"/>
</dbReference>
<feature type="binding site" evidence="2">
    <location>
        <position position="294"/>
    </location>
    <ligand>
        <name>substrate</name>
    </ligand>
</feature>
<gene>
    <name evidence="4" type="ORF">J2S42_002560</name>
</gene>
<feature type="binding site" evidence="2">
    <location>
        <position position="266"/>
    </location>
    <ligand>
        <name>substrate</name>
    </ligand>
</feature>
<feature type="signal peptide" evidence="3">
    <location>
        <begin position="1"/>
        <end position="23"/>
    </location>
</feature>
<name>A0AAE3VY56_9ACTN</name>
<organism evidence="4 5">
    <name type="scientific">Catenuloplanes indicus</name>
    <dbReference type="NCBI Taxonomy" id="137267"/>
    <lineage>
        <taxon>Bacteria</taxon>
        <taxon>Bacillati</taxon>
        <taxon>Actinomycetota</taxon>
        <taxon>Actinomycetes</taxon>
        <taxon>Micromonosporales</taxon>
        <taxon>Micromonosporaceae</taxon>
        <taxon>Catenuloplanes</taxon>
    </lineage>
</organism>
<keyword evidence="3" id="KW-0136">Cellulose degradation</keyword>
<evidence type="ECO:0000313" key="4">
    <source>
        <dbReference type="EMBL" id="MDQ0365891.1"/>
    </source>
</evidence>
<dbReference type="EMBL" id="JAUSUZ010000001">
    <property type="protein sequence ID" value="MDQ0365891.1"/>
    <property type="molecule type" value="Genomic_DNA"/>
</dbReference>
<dbReference type="RefSeq" id="WP_307238813.1">
    <property type="nucleotide sequence ID" value="NZ_JAUSUZ010000001.1"/>
</dbReference>
<dbReference type="GO" id="GO:0004553">
    <property type="term" value="F:hydrolase activity, hydrolyzing O-glycosyl compounds"/>
    <property type="evidence" value="ECO:0007669"/>
    <property type="project" value="InterPro"/>
</dbReference>
<feature type="binding site" evidence="2">
    <location>
        <position position="195"/>
    </location>
    <ligand>
        <name>substrate</name>
    </ligand>
</feature>
<accession>A0AAE3VY56</accession>
<feature type="active site" description="Proton acceptor" evidence="1">
    <location>
        <position position="300"/>
    </location>
</feature>
<evidence type="ECO:0000256" key="3">
    <source>
        <dbReference type="RuleBase" id="RU361186"/>
    </source>
</evidence>
<keyword evidence="3 4" id="KW-0378">Hydrolase</keyword>
<feature type="binding site" evidence="2">
    <location>
        <position position="223"/>
    </location>
    <ligand>
        <name>substrate</name>
    </ligand>
</feature>
<keyword evidence="5" id="KW-1185">Reference proteome</keyword>
<feature type="binding site" evidence="2">
    <location>
        <position position="298"/>
    </location>
    <ligand>
        <name>substrate</name>
    </ligand>
</feature>
<keyword evidence="3" id="KW-0624">Polysaccharide degradation</keyword>
<sequence length="329" mass="33813">MRRIGACLLTAGLLALAGCTSGAEPEPEPVNPLAGARFFAATPNVATRQADEYAAAGRAEDADAIRHIGEQPTAVWFTGASTDTVTRAATLVADARTAGRLPVITVYNVPGRDCGSFSAGGAAGREEYLTWVRALAAALAGEPVLIVLEPDAVAQAVDGCAGPPAERYALLAAAVDAFAANERARVYLDAGNASWIADRDRLASALRAAGIARAAGFALNVSNFETTEASVTYGTRLSEALGGAHFVIDTSRNGNGPNAASGVARWCNPPGRAIGADPTTDTGVPRLDALLWVKRPGESDGECDRGDPPAGAWFPEYALALSGRPVSPE</sequence>
<evidence type="ECO:0000256" key="2">
    <source>
        <dbReference type="PIRSR" id="PIRSR001100-2"/>
    </source>
</evidence>
<keyword evidence="3 4" id="KW-0326">Glycosidase</keyword>
<comment type="similarity">
    <text evidence="3">Belongs to the glycosyl hydrolase family 6.</text>
</comment>
<dbReference type="PIRSF" id="PIRSF001100">
    <property type="entry name" value="Beta_cellobiohydrolase"/>
    <property type="match status" value="1"/>
</dbReference>
<dbReference type="InterPro" id="IPR016288">
    <property type="entry name" value="Beta_cellobiohydrolase"/>
</dbReference>
<evidence type="ECO:0000256" key="1">
    <source>
        <dbReference type="PIRSR" id="PIRSR001100-1"/>
    </source>
</evidence>
<reference evidence="4 5" key="1">
    <citation type="submission" date="2023-07" db="EMBL/GenBank/DDBJ databases">
        <title>Sequencing the genomes of 1000 actinobacteria strains.</title>
        <authorList>
            <person name="Klenk H.-P."/>
        </authorList>
    </citation>
    <scope>NUCLEOTIDE SEQUENCE [LARGE SCALE GENOMIC DNA]</scope>
    <source>
        <strain evidence="4 5">DSM 44709</strain>
    </source>
</reference>
<dbReference type="InterPro" id="IPR036434">
    <property type="entry name" value="Beta_cellobiohydrolase_sf"/>
</dbReference>
<keyword evidence="3" id="KW-0119">Carbohydrate metabolism</keyword>
<dbReference type="SUPFAM" id="SSF51989">
    <property type="entry name" value="Glycosyl hydrolases family 6, cellulases"/>
    <property type="match status" value="1"/>
</dbReference>
<dbReference type="PANTHER" id="PTHR34876:SF4">
    <property type="entry name" value="1,4-BETA-D-GLUCAN CELLOBIOHYDROLASE C-RELATED"/>
    <property type="match status" value="1"/>
</dbReference>
<dbReference type="EC" id="3.2.1.-" evidence="3"/>
<evidence type="ECO:0000313" key="5">
    <source>
        <dbReference type="Proteomes" id="UP001240236"/>
    </source>
</evidence>
<dbReference type="Pfam" id="PF01341">
    <property type="entry name" value="Glyco_hydro_6"/>
    <property type="match status" value="1"/>
</dbReference>
<feature type="binding site" evidence="2">
    <location>
        <position position="76"/>
    </location>
    <ligand>
        <name>substrate</name>
    </ligand>
</feature>